<feature type="domain" description="PilZ" evidence="2">
    <location>
        <begin position="115"/>
        <end position="211"/>
    </location>
</feature>
<keyword evidence="4" id="KW-1185">Reference proteome</keyword>
<feature type="compositionally biased region" description="Basic and acidic residues" evidence="1">
    <location>
        <begin position="280"/>
        <end position="302"/>
    </location>
</feature>
<dbReference type="STRING" id="633697.EubceDRAFT1_0662"/>
<proteinExistence type="predicted"/>
<accession>I5ARS8</accession>
<evidence type="ECO:0000259" key="2">
    <source>
        <dbReference type="Pfam" id="PF07238"/>
    </source>
</evidence>
<gene>
    <name evidence="3" type="ORF">EubceDRAFT1_0662</name>
</gene>
<evidence type="ECO:0000313" key="3">
    <source>
        <dbReference type="EMBL" id="EIM56501.1"/>
    </source>
</evidence>
<protein>
    <submittedName>
        <fullName evidence="3">PilZ domain-containing protein</fullName>
    </submittedName>
</protein>
<dbReference type="AlphaFoldDB" id="I5ARS8"/>
<name>I5ARS8_EUBC6</name>
<feature type="compositionally biased region" description="Polar residues" evidence="1">
    <location>
        <begin position="305"/>
        <end position="325"/>
    </location>
</feature>
<dbReference type="Pfam" id="PF07238">
    <property type="entry name" value="PilZ"/>
    <property type="match status" value="1"/>
</dbReference>
<organism evidence="3 4">
    <name type="scientific">Eubacterium cellulosolvens (strain ATCC 43171 / JCM 9499 / 6)</name>
    <name type="common">Cillobacterium cellulosolvens</name>
    <dbReference type="NCBI Taxonomy" id="633697"/>
    <lineage>
        <taxon>Bacteria</taxon>
        <taxon>Bacillati</taxon>
        <taxon>Bacillota</taxon>
        <taxon>Clostridia</taxon>
        <taxon>Eubacteriales</taxon>
        <taxon>Eubacteriaceae</taxon>
        <taxon>Eubacterium</taxon>
    </lineage>
</organism>
<reference evidence="3 4" key="1">
    <citation type="submission" date="2010-08" db="EMBL/GenBank/DDBJ databases">
        <authorList>
            <consortium name="US DOE Joint Genome Institute (JGI-PGF)"/>
            <person name="Lucas S."/>
            <person name="Copeland A."/>
            <person name="Lapidus A."/>
            <person name="Cheng J.-F."/>
            <person name="Bruce D."/>
            <person name="Goodwin L."/>
            <person name="Pitluck S."/>
            <person name="Land M.L."/>
            <person name="Hauser L."/>
            <person name="Chang Y.-J."/>
            <person name="Anderson I.J."/>
            <person name="Johnson E."/>
            <person name="Mulhopadhyay B."/>
            <person name="Kyrpides N."/>
            <person name="Woyke T.J."/>
        </authorList>
    </citation>
    <scope>NUCLEOTIDE SEQUENCE [LARGE SCALE GENOMIC DNA]</scope>
    <source>
        <strain evidence="3 4">6</strain>
    </source>
</reference>
<dbReference type="Gene3D" id="2.40.10.220">
    <property type="entry name" value="predicted glycosyltransferase like domains"/>
    <property type="match status" value="1"/>
</dbReference>
<dbReference type="OrthoDB" id="2045078at2"/>
<dbReference type="GO" id="GO:0035438">
    <property type="term" value="F:cyclic-di-GMP binding"/>
    <property type="evidence" value="ECO:0007669"/>
    <property type="project" value="InterPro"/>
</dbReference>
<feature type="region of interest" description="Disordered" evidence="1">
    <location>
        <begin position="280"/>
        <end position="325"/>
    </location>
</feature>
<dbReference type="HOGENOM" id="CLU_074070_0_0_9"/>
<evidence type="ECO:0000313" key="4">
    <source>
        <dbReference type="Proteomes" id="UP000005753"/>
    </source>
</evidence>
<dbReference type="InterPro" id="IPR009875">
    <property type="entry name" value="PilZ_domain"/>
</dbReference>
<sequence length="325" mass="36970">MSKILKCCTKGKLYTPAGDSWLVRVVNTEEHTTLYFKEYDGYGTQFGTRVDFFDDAMGILRTECEVIIREIIPAPDPASGEEDRRKKIDMEAQEGEHWVGRCKINDVTKITQRHLDVRADVNIPLTFTSDLAGEFEGTIVNISAGGIQLVTKQELEMGDVLFFTYAFRTLERPFSVRILHRRETDEMGIHYGCCFIGMTTGGELAVRGYVFKTLRNQANAEEIRRREEILKRDMEERLRRLRADALAQDPKYAEAVRRKQQSEAKAMGIDPAVVYPKSPDDVLRDAGVKSREGQGRAEDMKAHVKNQQARTTTVRTSNVQGIKRV</sequence>
<dbReference type="Proteomes" id="UP000005753">
    <property type="component" value="Chromosome"/>
</dbReference>
<dbReference type="eggNOG" id="ENOG5032TPY">
    <property type="taxonomic scope" value="Bacteria"/>
</dbReference>
<evidence type="ECO:0000256" key="1">
    <source>
        <dbReference type="SAM" id="MobiDB-lite"/>
    </source>
</evidence>
<reference evidence="3 4" key="2">
    <citation type="submission" date="2012-02" db="EMBL/GenBank/DDBJ databases">
        <title>Improved High-Quality Draft sequence of Eubacterium cellulosolvens 6.</title>
        <authorList>
            <consortium name="US DOE Joint Genome Institute"/>
            <person name="Lucas S."/>
            <person name="Han J."/>
            <person name="Lapidus A."/>
            <person name="Cheng J.-F."/>
            <person name="Goodwin L."/>
            <person name="Pitluck S."/>
            <person name="Peters L."/>
            <person name="Mikhailova N."/>
            <person name="Gu W."/>
            <person name="Detter J.C."/>
            <person name="Han C."/>
            <person name="Tapia R."/>
            <person name="Land M."/>
            <person name="Hauser L."/>
            <person name="Kyrpides N."/>
            <person name="Ivanova N."/>
            <person name="Pagani I."/>
            <person name="Johnson E."/>
            <person name="Mukhopadhyay B."/>
            <person name="Anderson I."/>
            <person name="Woyke T."/>
        </authorList>
    </citation>
    <scope>NUCLEOTIDE SEQUENCE [LARGE SCALE GENOMIC DNA]</scope>
    <source>
        <strain evidence="3 4">6</strain>
    </source>
</reference>
<dbReference type="EMBL" id="CM001487">
    <property type="protein sequence ID" value="EIM56501.1"/>
    <property type="molecule type" value="Genomic_DNA"/>
</dbReference>